<dbReference type="SUPFAM" id="SSF46689">
    <property type="entry name" value="Homeodomain-like"/>
    <property type="match status" value="2"/>
</dbReference>
<dbReference type="RefSeq" id="WP_054409071.1">
    <property type="nucleotide sequence ID" value="NZ_FOYA01000005.1"/>
</dbReference>
<dbReference type="InterPro" id="IPR054015">
    <property type="entry name" value="ExsA-like_N"/>
</dbReference>
<evidence type="ECO:0000256" key="1">
    <source>
        <dbReference type="ARBA" id="ARBA00023015"/>
    </source>
</evidence>
<dbReference type="PANTHER" id="PTHR43280:SF2">
    <property type="entry name" value="HTH-TYPE TRANSCRIPTIONAL REGULATOR EXSA"/>
    <property type="match status" value="1"/>
</dbReference>
<dbReference type="Gene3D" id="1.10.10.60">
    <property type="entry name" value="Homeodomain-like"/>
    <property type="match status" value="1"/>
</dbReference>
<dbReference type="SUPFAM" id="SSF51215">
    <property type="entry name" value="Regulatory protein AraC"/>
    <property type="match status" value="1"/>
</dbReference>
<accession>A0A0M9VJ72</accession>
<dbReference type="Pfam" id="PF12833">
    <property type="entry name" value="HTH_18"/>
    <property type="match status" value="1"/>
</dbReference>
<dbReference type="GO" id="GO:0043565">
    <property type="term" value="F:sequence-specific DNA binding"/>
    <property type="evidence" value="ECO:0007669"/>
    <property type="project" value="InterPro"/>
</dbReference>
<keyword evidence="6" id="KW-1185">Reference proteome</keyword>
<gene>
    <name evidence="5" type="ORF">AM493_16210</name>
</gene>
<dbReference type="Pfam" id="PF22200">
    <property type="entry name" value="ExsA_N"/>
    <property type="match status" value="1"/>
</dbReference>
<evidence type="ECO:0000313" key="6">
    <source>
        <dbReference type="Proteomes" id="UP000037755"/>
    </source>
</evidence>
<dbReference type="InterPro" id="IPR009057">
    <property type="entry name" value="Homeodomain-like_sf"/>
</dbReference>
<keyword evidence="3" id="KW-0804">Transcription</keyword>
<dbReference type="PATRIC" id="fig|1202724.3.peg.3367"/>
<proteinExistence type="predicted"/>
<keyword evidence="2" id="KW-0238">DNA-binding</keyword>
<comment type="caution">
    <text evidence="5">The sequence shown here is derived from an EMBL/GenBank/DDBJ whole genome shotgun (WGS) entry which is preliminary data.</text>
</comment>
<dbReference type="OrthoDB" id="4480133at2"/>
<dbReference type="InterPro" id="IPR037923">
    <property type="entry name" value="HTH-like"/>
</dbReference>
<dbReference type="EMBL" id="LIYD01000005">
    <property type="protein sequence ID" value="KOS07412.1"/>
    <property type="molecule type" value="Genomic_DNA"/>
</dbReference>
<feature type="domain" description="HTH araC/xylS-type" evidence="4">
    <location>
        <begin position="163"/>
        <end position="259"/>
    </location>
</feature>
<name>A0A0M9VJ72_9FLAO</name>
<dbReference type="STRING" id="1202724.AM493_16210"/>
<dbReference type="AlphaFoldDB" id="A0A0M9VJ72"/>
<evidence type="ECO:0000313" key="5">
    <source>
        <dbReference type="EMBL" id="KOS07412.1"/>
    </source>
</evidence>
<organism evidence="5 6">
    <name type="scientific">Flavobacterium akiainvivens</name>
    <dbReference type="NCBI Taxonomy" id="1202724"/>
    <lineage>
        <taxon>Bacteria</taxon>
        <taxon>Pseudomonadati</taxon>
        <taxon>Bacteroidota</taxon>
        <taxon>Flavobacteriia</taxon>
        <taxon>Flavobacteriales</taxon>
        <taxon>Flavobacteriaceae</taxon>
        <taxon>Flavobacterium</taxon>
    </lineage>
</organism>
<evidence type="ECO:0000256" key="2">
    <source>
        <dbReference type="ARBA" id="ARBA00023125"/>
    </source>
</evidence>
<dbReference type="Proteomes" id="UP000037755">
    <property type="component" value="Unassembled WGS sequence"/>
</dbReference>
<dbReference type="SMART" id="SM00342">
    <property type="entry name" value="HTH_ARAC"/>
    <property type="match status" value="1"/>
</dbReference>
<dbReference type="PANTHER" id="PTHR43280">
    <property type="entry name" value="ARAC-FAMILY TRANSCRIPTIONAL REGULATOR"/>
    <property type="match status" value="1"/>
</dbReference>
<keyword evidence="1" id="KW-0805">Transcription regulation</keyword>
<dbReference type="InterPro" id="IPR018060">
    <property type="entry name" value="HTH_AraC"/>
</dbReference>
<sequence length="259" mass="30088">MQSKILSCHLGPEISPEHFISEHFFMYLIEGSITAYDGKDTYTVHPGEITIARKNHFVRYTKHSVNNVFRKVIIAFDKPFLEYFLERHPVESIASENTGAFITLPDTPRISNYIQSLEPYYTGDLEIEAGFEDIKREELMLILLKAEPWLANVFFNFAMPQKIDLEAFMHRNFRFNVSLDRFAFMTGRSLSSFKRDFLKVFGTTPGKWLTAKRLEEAHFLIKNTGARPGEVYNDLGFEDFSHFSFAFRKHFGVTPTEVI</sequence>
<protein>
    <submittedName>
        <fullName evidence="5">AraC family transcriptional regulator</fullName>
    </submittedName>
</protein>
<reference evidence="5 6" key="1">
    <citation type="submission" date="2015-08" db="EMBL/GenBank/DDBJ databases">
        <title>Whole genome sequence of Flavobacterium akiainvivens IK-1T, from decaying Wikstroemia oahuensis, an endemic Hawaiian shrub.</title>
        <authorList>
            <person name="Wan X."/>
            <person name="Hou S."/>
            <person name="Saito J."/>
            <person name="Donachie S."/>
        </authorList>
    </citation>
    <scope>NUCLEOTIDE SEQUENCE [LARGE SCALE GENOMIC DNA]</scope>
    <source>
        <strain evidence="5 6">IK-1</strain>
    </source>
</reference>
<dbReference type="PROSITE" id="PS01124">
    <property type="entry name" value="HTH_ARAC_FAMILY_2"/>
    <property type="match status" value="1"/>
</dbReference>
<evidence type="ECO:0000259" key="4">
    <source>
        <dbReference type="PROSITE" id="PS01124"/>
    </source>
</evidence>
<dbReference type="GO" id="GO:0003700">
    <property type="term" value="F:DNA-binding transcription factor activity"/>
    <property type="evidence" value="ECO:0007669"/>
    <property type="project" value="InterPro"/>
</dbReference>
<evidence type="ECO:0000256" key="3">
    <source>
        <dbReference type="ARBA" id="ARBA00023163"/>
    </source>
</evidence>